<protein>
    <submittedName>
        <fullName evidence="1">Uncharacterized protein</fullName>
    </submittedName>
</protein>
<dbReference type="RefSeq" id="WP_141977578.1">
    <property type="nucleotide sequence ID" value="NZ_VFPP01000001.1"/>
</dbReference>
<evidence type="ECO:0000313" key="2">
    <source>
        <dbReference type="Proteomes" id="UP000316628"/>
    </source>
</evidence>
<accession>A0A543JAR9</accession>
<evidence type="ECO:0000313" key="1">
    <source>
        <dbReference type="EMBL" id="TQM79930.1"/>
    </source>
</evidence>
<name>A0A543JAR9_9PSEU</name>
<gene>
    <name evidence="1" type="ORF">FHX81_2244</name>
</gene>
<comment type="caution">
    <text evidence="1">The sequence shown here is derived from an EMBL/GenBank/DDBJ whole genome shotgun (WGS) entry which is preliminary data.</text>
</comment>
<dbReference type="OrthoDB" id="4211179at2"/>
<sequence length="67" mass="7295">MDRLGALSGARAGGEWRGGEAVQSEFDDGFGADHQVDWRAGRPSVVIGVRHEDKELPVRAVLRVHNT</sequence>
<dbReference type="AlphaFoldDB" id="A0A543JAR9"/>
<organism evidence="1 2">
    <name type="scientific">Saccharothrix saharensis</name>
    <dbReference type="NCBI Taxonomy" id="571190"/>
    <lineage>
        <taxon>Bacteria</taxon>
        <taxon>Bacillati</taxon>
        <taxon>Actinomycetota</taxon>
        <taxon>Actinomycetes</taxon>
        <taxon>Pseudonocardiales</taxon>
        <taxon>Pseudonocardiaceae</taxon>
        <taxon>Saccharothrix</taxon>
    </lineage>
</organism>
<reference evidence="1 2" key="1">
    <citation type="submission" date="2019-06" db="EMBL/GenBank/DDBJ databases">
        <title>Sequencing the genomes of 1000 actinobacteria strains.</title>
        <authorList>
            <person name="Klenk H.-P."/>
        </authorList>
    </citation>
    <scope>NUCLEOTIDE SEQUENCE [LARGE SCALE GENOMIC DNA]</scope>
    <source>
        <strain evidence="1 2">DSM 45456</strain>
    </source>
</reference>
<dbReference type="EMBL" id="VFPP01000001">
    <property type="protein sequence ID" value="TQM79930.1"/>
    <property type="molecule type" value="Genomic_DNA"/>
</dbReference>
<dbReference type="Proteomes" id="UP000316628">
    <property type="component" value="Unassembled WGS sequence"/>
</dbReference>
<keyword evidence="2" id="KW-1185">Reference proteome</keyword>
<proteinExistence type="predicted"/>